<dbReference type="Pfam" id="PF02386">
    <property type="entry name" value="TrkH"/>
    <property type="match status" value="1"/>
</dbReference>
<evidence type="ECO:0000256" key="3">
    <source>
        <dbReference type="ARBA" id="ARBA00022448"/>
    </source>
</evidence>
<evidence type="ECO:0000256" key="1">
    <source>
        <dbReference type="ARBA" id="ARBA00004429"/>
    </source>
</evidence>
<keyword evidence="4" id="KW-1003">Cell membrane</keyword>
<keyword evidence="10" id="KW-0406">Ion transport</keyword>
<feature type="transmembrane region" description="Helical" evidence="12">
    <location>
        <begin position="454"/>
        <end position="475"/>
    </location>
</feature>
<keyword evidence="5" id="KW-0997">Cell inner membrane</keyword>
<reference evidence="13 14" key="1">
    <citation type="submission" date="2020-08" db="EMBL/GenBank/DDBJ databases">
        <authorList>
            <person name="Liu C."/>
            <person name="Sun Q."/>
        </authorList>
    </citation>
    <scope>NUCLEOTIDE SEQUENCE [LARGE SCALE GENOMIC DNA]</scope>
    <source>
        <strain evidence="13 14">NSJ-18</strain>
    </source>
</reference>
<feature type="transmembrane region" description="Helical" evidence="12">
    <location>
        <begin position="68"/>
        <end position="89"/>
    </location>
</feature>
<evidence type="ECO:0000256" key="11">
    <source>
        <dbReference type="ARBA" id="ARBA00023136"/>
    </source>
</evidence>
<feature type="transmembrane region" description="Helical" evidence="12">
    <location>
        <begin position="391"/>
        <end position="409"/>
    </location>
</feature>
<feature type="transmembrane region" description="Helical" evidence="12">
    <location>
        <begin position="131"/>
        <end position="149"/>
    </location>
</feature>
<accession>A0ABR7JP55</accession>
<dbReference type="RefSeq" id="WP_153926219.1">
    <property type="nucleotide sequence ID" value="NZ_JACRWE010000003.1"/>
</dbReference>
<keyword evidence="8" id="KW-0630">Potassium</keyword>
<name>A0ABR7JP55_9FIRM</name>
<comment type="subcellular location">
    <subcellularLocation>
        <location evidence="1">Cell inner membrane</location>
        <topology evidence="1">Multi-pass membrane protein</topology>
    </subcellularLocation>
</comment>
<evidence type="ECO:0000313" key="14">
    <source>
        <dbReference type="Proteomes" id="UP000609849"/>
    </source>
</evidence>
<evidence type="ECO:0000256" key="2">
    <source>
        <dbReference type="ARBA" id="ARBA00009137"/>
    </source>
</evidence>
<feature type="transmembrane region" description="Helical" evidence="12">
    <location>
        <begin position="12"/>
        <end position="31"/>
    </location>
</feature>
<evidence type="ECO:0000256" key="4">
    <source>
        <dbReference type="ARBA" id="ARBA00022475"/>
    </source>
</evidence>
<keyword evidence="6" id="KW-0633">Potassium transport</keyword>
<feature type="transmembrane region" description="Helical" evidence="12">
    <location>
        <begin position="181"/>
        <end position="199"/>
    </location>
</feature>
<keyword evidence="7 12" id="KW-0812">Transmembrane</keyword>
<feature type="transmembrane region" description="Helical" evidence="12">
    <location>
        <begin position="270"/>
        <end position="290"/>
    </location>
</feature>
<gene>
    <name evidence="13" type="ORF">H8923_07890</name>
</gene>
<evidence type="ECO:0000313" key="13">
    <source>
        <dbReference type="EMBL" id="MBC5996678.1"/>
    </source>
</evidence>
<keyword evidence="9 12" id="KW-1133">Transmembrane helix</keyword>
<dbReference type="InterPro" id="IPR003445">
    <property type="entry name" value="Cat_transpt"/>
</dbReference>
<dbReference type="PIRSF" id="PIRSF006247">
    <property type="entry name" value="TrkH"/>
    <property type="match status" value="1"/>
</dbReference>
<keyword evidence="14" id="KW-1185">Reference proteome</keyword>
<dbReference type="PANTHER" id="PTHR32024">
    <property type="entry name" value="TRK SYSTEM POTASSIUM UPTAKE PROTEIN TRKG-RELATED"/>
    <property type="match status" value="1"/>
</dbReference>
<keyword evidence="11 12" id="KW-0472">Membrane</keyword>
<evidence type="ECO:0000256" key="7">
    <source>
        <dbReference type="ARBA" id="ARBA00022692"/>
    </source>
</evidence>
<proteinExistence type="inferred from homology"/>
<comment type="similarity">
    <text evidence="2">Belongs to the TrkH potassium transport family.</text>
</comment>
<feature type="transmembrane region" description="Helical" evidence="12">
    <location>
        <begin position="416"/>
        <end position="434"/>
    </location>
</feature>
<evidence type="ECO:0000256" key="6">
    <source>
        <dbReference type="ARBA" id="ARBA00022538"/>
    </source>
</evidence>
<sequence length="479" mass="53184">MNLKVVLKTTGKIILLESALLILPLVISIYYNENTQIYFIKSILISLGIGLFLSLIPGKGNKIYAKEGFLIVSLSWVIISVLGALPFYLSGEIPRFIDALFETVSGFTTTGSTVLKDVEALSYGMLFWRSFTHWIGGIGILVFLLAFLPRSKGQNIYLMRAEVPGPVMVKFVSKVNMNARILCFIYIALSLFQVGFLLLGKMPLFDSVVITFGTAGTGGFSITNASIAAYNNKYFEYVIGFFMIIFGINFNLFYLIYLGSIKEALKSEELKCYLGIITFFVIIITLNILPSYMDIGRAFRDAFFQVSSIITTTGFISSDYSLWPNLSKILLVILMLIGACAGSTGGGIKVYRILVLFKAALKNTKQIFSPRSVYSIKVDNEYIDRKIVDSIQAYFFIYLMILIFSVIILSFDSLNLISIFTSVVTCLSNVGPGLGVVGPVGNFSSLSDLSKLTLIFDMLAGRLELFPIIFLLGFFRLKK</sequence>
<comment type="caution">
    <text evidence="13">The sequence shown here is derived from an EMBL/GenBank/DDBJ whole genome shotgun (WGS) entry which is preliminary data.</text>
</comment>
<organism evidence="13 14">
    <name type="scientific">Romboutsia faecis</name>
    <dbReference type="NCBI Taxonomy" id="2764597"/>
    <lineage>
        <taxon>Bacteria</taxon>
        <taxon>Bacillati</taxon>
        <taxon>Bacillota</taxon>
        <taxon>Clostridia</taxon>
        <taxon>Peptostreptococcales</taxon>
        <taxon>Peptostreptococcaceae</taxon>
        <taxon>Romboutsia</taxon>
    </lineage>
</organism>
<dbReference type="PANTHER" id="PTHR32024:SF2">
    <property type="entry name" value="TRK SYSTEM POTASSIUM UPTAKE PROTEIN TRKG-RELATED"/>
    <property type="match status" value="1"/>
</dbReference>
<dbReference type="Proteomes" id="UP000609849">
    <property type="component" value="Unassembled WGS sequence"/>
</dbReference>
<evidence type="ECO:0000256" key="12">
    <source>
        <dbReference type="SAM" id="Phobius"/>
    </source>
</evidence>
<feature type="transmembrane region" description="Helical" evidence="12">
    <location>
        <begin position="329"/>
        <end position="348"/>
    </location>
</feature>
<protein>
    <submittedName>
        <fullName evidence="13">TrkH family potassium uptake protein</fullName>
    </submittedName>
</protein>
<evidence type="ECO:0000256" key="5">
    <source>
        <dbReference type="ARBA" id="ARBA00022519"/>
    </source>
</evidence>
<keyword evidence="3" id="KW-0813">Transport</keyword>
<feature type="transmembrane region" description="Helical" evidence="12">
    <location>
        <begin position="237"/>
        <end position="258"/>
    </location>
</feature>
<evidence type="ECO:0000256" key="9">
    <source>
        <dbReference type="ARBA" id="ARBA00022989"/>
    </source>
</evidence>
<dbReference type="EMBL" id="JACRWE010000003">
    <property type="protein sequence ID" value="MBC5996678.1"/>
    <property type="molecule type" value="Genomic_DNA"/>
</dbReference>
<dbReference type="InterPro" id="IPR004772">
    <property type="entry name" value="TrkH"/>
</dbReference>
<feature type="transmembrane region" description="Helical" evidence="12">
    <location>
        <begin position="37"/>
        <end position="56"/>
    </location>
</feature>
<evidence type="ECO:0000256" key="10">
    <source>
        <dbReference type="ARBA" id="ARBA00023065"/>
    </source>
</evidence>
<evidence type="ECO:0000256" key="8">
    <source>
        <dbReference type="ARBA" id="ARBA00022958"/>
    </source>
</evidence>